<feature type="domain" description="FAD-binding PCMH-type" evidence="6">
    <location>
        <begin position="57"/>
        <end position="228"/>
    </location>
</feature>
<dbReference type="InterPro" id="IPR012951">
    <property type="entry name" value="BBE"/>
</dbReference>
<comment type="similarity">
    <text evidence="1">Belongs to the oxygen-dependent FAD-linked oxidoreductase family.</text>
</comment>
<name>G9MU03_HYPVG</name>
<dbReference type="OrthoDB" id="415825at2759"/>
<feature type="chain" id="PRO_5003523630" description="FAD-binding PCMH-type domain-containing protein" evidence="5">
    <location>
        <begin position="20"/>
        <end position="499"/>
    </location>
</feature>
<dbReference type="Proteomes" id="UP000007115">
    <property type="component" value="Unassembled WGS sequence"/>
</dbReference>
<dbReference type="InParanoid" id="G9MU03"/>
<comment type="caution">
    <text evidence="7">The sequence shown here is derived from an EMBL/GenBank/DDBJ whole genome shotgun (WGS) entry which is preliminary data.</text>
</comment>
<dbReference type="RefSeq" id="XP_013956273.1">
    <property type="nucleotide sequence ID" value="XM_014100798.1"/>
</dbReference>
<proteinExistence type="inferred from homology"/>
<dbReference type="GeneID" id="25788741"/>
<dbReference type="Pfam" id="PF08031">
    <property type="entry name" value="BBE"/>
    <property type="match status" value="1"/>
</dbReference>
<dbReference type="GO" id="GO:0016491">
    <property type="term" value="F:oxidoreductase activity"/>
    <property type="evidence" value="ECO:0007669"/>
    <property type="project" value="UniProtKB-KW"/>
</dbReference>
<sequence length="499" mass="54340">MRLSTGLAAAAFLLHGVLAISPAQVQHDLGGCLSNTTTIFDASSTEYANATHRWDTLASPKTQVIIEVGEESDVAKIVKYCNKKGINFLAYNTGHGSTVTLSRFDGIQINLVNLNQVTIQPDGNSVWVQGGVRSGPVNRFLWDKGYVTATGACDCVGLVGAALGGGRGRLQGQFGMVSDSVRQLNVVLADGSQIRVNASSHSDLFWAMRGAGHNFGIVTSMEVSIHPRGPSTWHYKNYLWTSDYLKQVFTAINTLHATLKNGTDTTPINLGNENGLFLYQSSVDAKRPLISWQFSYRGSAADAAKVLAPFDAIPAVSTDSGDVPYPEVAHAQNVGEDDIACSSSLARLITTAGLSTYNLTAEQLIMDSFTKRIAEAPQLAPLTFIIHEGYPSQAVTDKNPADSAFPFRADFHLTQFQGNLAANASIQDQQLMLQWSNEVVNIWNAGEPGRLPDAYVNYASGNEPVEQWYGHETWRIDRLRGLKAKYDPTNQFRFYNPII</sequence>
<keyword evidence="8" id="KW-1185">Reference proteome</keyword>
<dbReference type="AlphaFoldDB" id="G9MU03"/>
<organism evidence="7 8">
    <name type="scientific">Hypocrea virens (strain Gv29-8 / FGSC 10586)</name>
    <name type="common">Gliocladium virens</name>
    <name type="synonym">Trichoderma virens</name>
    <dbReference type="NCBI Taxonomy" id="413071"/>
    <lineage>
        <taxon>Eukaryota</taxon>
        <taxon>Fungi</taxon>
        <taxon>Dikarya</taxon>
        <taxon>Ascomycota</taxon>
        <taxon>Pezizomycotina</taxon>
        <taxon>Sordariomycetes</taxon>
        <taxon>Hypocreomycetidae</taxon>
        <taxon>Hypocreales</taxon>
        <taxon>Hypocreaceae</taxon>
        <taxon>Trichoderma</taxon>
    </lineage>
</organism>
<dbReference type="Pfam" id="PF01565">
    <property type="entry name" value="FAD_binding_4"/>
    <property type="match status" value="1"/>
</dbReference>
<evidence type="ECO:0000256" key="1">
    <source>
        <dbReference type="ARBA" id="ARBA00005466"/>
    </source>
</evidence>
<keyword evidence="5" id="KW-0732">Signal</keyword>
<dbReference type="Gene3D" id="3.40.462.20">
    <property type="match status" value="1"/>
</dbReference>
<evidence type="ECO:0000313" key="8">
    <source>
        <dbReference type="Proteomes" id="UP000007115"/>
    </source>
</evidence>
<dbReference type="InterPro" id="IPR016169">
    <property type="entry name" value="FAD-bd_PCMH_sub2"/>
</dbReference>
<dbReference type="VEuPathDB" id="FungiDB:TRIVIDRAFT_170440"/>
<feature type="signal peptide" evidence="5">
    <location>
        <begin position="1"/>
        <end position="19"/>
    </location>
</feature>
<evidence type="ECO:0000256" key="5">
    <source>
        <dbReference type="SAM" id="SignalP"/>
    </source>
</evidence>
<dbReference type="Gene3D" id="3.30.43.10">
    <property type="entry name" value="Uridine Diphospho-n-acetylenolpyruvylglucosamine Reductase, domain 2"/>
    <property type="match status" value="1"/>
</dbReference>
<dbReference type="HOGENOM" id="CLU_018354_0_1_1"/>
<dbReference type="STRING" id="413071.G9MU03"/>
<dbReference type="InterPro" id="IPR016166">
    <property type="entry name" value="FAD-bd_PCMH"/>
</dbReference>
<dbReference type="PROSITE" id="PS51387">
    <property type="entry name" value="FAD_PCMH"/>
    <property type="match status" value="1"/>
</dbReference>
<evidence type="ECO:0000256" key="2">
    <source>
        <dbReference type="ARBA" id="ARBA00022630"/>
    </source>
</evidence>
<dbReference type="InterPro" id="IPR036318">
    <property type="entry name" value="FAD-bd_PCMH-like_sf"/>
</dbReference>
<evidence type="ECO:0000256" key="3">
    <source>
        <dbReference type="ARBA" id="ARBA00022827"/>
    </source>
</evidence>
<dbReference type="InterPro" id="IPR050416">
    <property type="entry name" value="FAD-linked_Oxidoreductase"/>
</dbReference>
<dbReference type="Gene3D" id="3.30.465.10">
    <property type="match status" value="1"/>
</dbReference>
<dbReference type="SMR" id="G9MU03"/>
<keyword evidence="3" id="KW-0274">FAD</keyword>
<evidence type="ECO:0000256" key="4">
    <source>
        <dbReference type="ARBA" id="ARBA00023002"/>
    </source>
</evidence>
<dbReference type="PANTHER" id="PTHR42973">
    <property type="entry name" value="BINDING OXIDOREDUCTASE, PUTATIVE (AFU_ORTHOLOGUE AFUA_1G17690)-RELATED"/>
    <property type="match status" value="1"/>
</dbReference>
<accession>G9MU03</accession>
<reference evidence="7 8" key="1">
    <citation type="journal article" date="2011" name="Genome Biol.">
        <title>Comparative genome sequence analysis underscores mycoparasitism as the ancestral life style of Trichoderma.</title>
        <authorList>
            <person name="Kubicek C.P."/>
            <person name="Herrera-Estrella A."/>
            <person name="Seidl-Seiboth V."/>
            <person name="Martinez D.A."/>
            <person name="Druzhinina I.S."/>
            <person name="Thon M."/>
            <person name="Zeilinger S."/>
            <person name="Casas-Flores S."/>
            <person name="Horwitz B.A."/>
            <person name="Mukherjee P.K."/>
            <person name="Mukherjee M."/>
            <person name="Kredics L."/>
            <person name="Alcaraz L.D."/>
            <person name="Aerts A."/>
            <person name="Antal Z."/>
            <person name="Atanasova L."/>
            <person name="Cervantes-Badillo M.G."/>
            <person name="Challacombe J."/>
            <person name="Chertkov O."/>
            <person name="McCluskey K."/>
            <person name="Coulpier F."/>
            <person name="Deshpande N."/>
            <person name="von Doehren H."/>
            <person name="Ebbole D.J."/>
            <person name="Esquivel-Naranjo E.U."/>
            <person name="Fekete E."/>
            <person name="Flipphi M."/>
            <person name="Glaser F."/>
            <person name="Gomez-Rodriguez E.Y."/>
            <person name="Gruber S."/>
            <person name="Han C."/>
            <person name="Henrissat B."/>
            <person name="Hermosa R."/>
            <person name="Hernandez-Onate M."/>
            <person name="Karaffa L."/>
            <person name="Kosti I."/>
            <person name="Le Crom S."/>
            <person name="Lindquist E."/>
            <person name="Lucas S."/>
            <person name="Luebeck M."/>
            <person name="Luebeck P.S."/>
            <person name="Margeot A."/>
            <person name="Metz B."/>
            <person name="Misra M."/>
            <person name="Nevalainen H."/>
            <person name="Omann M."/>
            <person name="Packer N."/>
            <person name="Perrone G."/>
            <person name="Uresti-Rivera E.E."/>
            <person name="Salamov A."/>
            <person name="Schmoll M."/>
            <person name="Seiboth B."/>
            <person name="Shapiro H."/>
            <person name="Sukno S."/>
            <person name="Tamayo-Ramos J.A."/>
            <person name="Tisch D."/>
            <person name="Wiest A."/>
            <person name="Wilkinson H.H."/>
            <person name="Zhang M."/>
            <person name="Coutinho P.M."/>
            <person name="Kenerley C.M."/>
            <person name="Monte E."/>
            <person name="Baker S.E."/>
            <person name="Grigoriev I.V."/>
        </authorList>
    </citation>
    <scope>NUCLEOTIDE SEQUENCE [LARGE SCALE GENOMIC DNA]</scope>
    <source>
        <strain evidence="8">Gv29-8 / FGSC 10586</strain>
    </source>
</reference>
<dbReference type="InterPro" id="IPR006094">
    <property type="entry name" value="Oxid_FAD_bind_N"/>
</dbReference>
<dbReference type="OMA" id="DPFNRFR"/>
<dbReference type="GO" id="GO:0071949">
    <property type="term" value="F:FAD binding"/>
    <property type="evidence" value="ECO:0007669"/>
    <property type="project" value="InterPro"/>
</dbReference>
<evidence type="ECO:0000259" key="6">
    <source>
        <dbReference type="PROSITE" id="PS51387"/>
    </source>
</evidence>
<dbReference type="InterPro" id="IPR016167">
    <property type="entry name" value="FAD-bd_PCMH_sub1"/>
</dbReference>
<keyword evidence="2" id="KW-0285">Flavoprotein</keyword>
<dbReference type="SUPFAM" id="SSF56176">
    <property type="entry name" value="FAD-binding/transporter-associated domain-like"/>
    <property type="match status" value="1"/>
</dbReference>
<protein>
    <recommendedName>
        <fullName evidence="6">FAD-binding PCMH-type domain-containing protein</fullName>
    </recommendedName>
</protein>
<keyword evidence="4" id="KW-0560">Oxidoreductase</keyword>
<dbReference type="eggNOG" id="ENOG502SJ3M">
    <property type="taxonomic scope" value="Eukaryota"/>
</dbReference>
<dbReference type="PANTHER" id="PTHR42973:SF8">
    <property type="entry name" value="FAD-BINDING PCMH-TYPE DOMAIN-CONTAINING PROTEIN"/>
    <property type="match status" value="1"/>
</dbReference>
<evidence type="ECO:0000313" key="7">
    <source>
        <dbReference type="EMBL" id="EHK22080.1"/>
    </source>
</evidence>
<gene>
    <name evidence="7" type="ORF">TRIVIDRAFT_170440</name>
</gene>
<dbReference type="EMBL" id="ABDF02000031">
    <property type="protein sequence ID" value="EHK22080.1"/>
    <property type="molecule type" value="Genomic_DNA"/>
</dbReference>